<reference evidence="1" key="2">
    <citation type="journal article" date="2015" name="Fish Shellfish Immunol.">
        <title>Early steps in the European eel (Anguilla anguilla)-Vibrio vulnificus interaction in the gills: Role of the RtxA13 toxin.</title>
        <authorList>
            <person name="Callol A."/>
            <person name="Pajuelo D."/>
            <person name="Ebbesson L."/>
            <person name="Teles M."/>
            <person name="MacKenzie S."/>
            <person name="Amaro C."/>
        </authorList>
    </citation>
    <scope>NUCLEOTIDE SEQUENCE</scope>
</reference>
<accession>A0A0E9XNK1</accession>
<sequence>MNLVHHSVPTRH</sequence>
<reference evidence="1" key="1">
    <citation type="submission" date="2014-11" db="EMBL/GenBank/DDBJ databases">
        <authorList>
            <person name="Amaro Gonzalez C."/>
        </authorList>
    </citation>
    <scope>NUCLEOTIDE SEQUENCE</scope>
</reference>
<organism evidence="1">
    <name type="scientific">Anguilla anguilla</name>
    <name type="common">European freshwater eel</name>
    <name type="synonym">Muraena anguilla</name>
    <dbReference type="NCBI Taxonomy" id="7936"/>
    <lineage>
        <taxon>Eukaryota</taxon>
        <taxon>Metazoa</taxon>
        <taxon>Chordata</taxon>
        <taxon>Craniata</taxon>
        <taxon>Vertebrata</taxon>
        <taxon>Euteleostomi</taxon>
        <taxon>Actinopterygii</taxon>
        <taxon>Neopterygii</taxon>
        <taxon>Teleostei</taxon>
        <taxon>Anguilliformes</taxon>
        <taxon>Anguillidae</taxon>
        <taxon>Anguilla</taxon>
    </lineage>
</organism>
<dbReference type="EMBL" id="GBXM01004571">
    <property type="protein sequence ID" value="JAI04007.1"/>
    <property type="molecule type" value="Transcribed_RNA"/>
</dbReference>
<evidence type="ECO:0000313" key="1">
    <source>
        <dbReference type="EMBL" id="JAI04007.1"/>
    </source>
</evidence>
<proteinExistence type="predicted"/>
<protein>
    <submittedName>
        <fullName evidence="1">Uncharacterized protein</fullName>
    </submittedName>
</protein>
<name>A0A0E9XNK1_ANGAN</name>